<dbReference type="SUPFAM" id="SSF47384">
    <property type="entry name" value="Homodimeric domain of signal transducing histidine kinase"/>
    <property type="match status" value="1"/>
</dbReference>
<gene>
    <name evidence="9" type="ORF">CUN49_05070</name>
</gene>
<dbReference type="CDD" id="cd00082">
    <property type="entry name" value="HisKA"/>
    <property type="match status" value="1"/>
</dbReference>
<dbReference type="InterPro" id="IPR003018">
    <property type="entry name" value="GAF"/>
</dbReference>
<dbReference type="CDD" id="cd00075">
    <property type="entry name" value="HATPase"/>
    <property type="match status" value="1"/>
</dbReference>
<dbReference type="InterPro" id="IPR013655">
    <property type="entry name" value="PAS_fold_3"/>
</dbReference>
<dbReference type="InterPro" id="IPR029016">
    <property type="entry name" value="GAF-like_dom_sf"/>
</dbReference>
<dbReference type="InterPro" id="IPR003594">
    <property type="entry name" value="HATPase_dom"/>
</dbReference>
<dbReference type="PRINTS" id="PR00344">
    <property type="entry name" value="BCTRLSENSOR"/>
</dbReference>
<sequence length="614" mass="68140">MPMPTEPDLLAQLRAHSRDQAAFAELVRLFETQTGSETACVPLEDFRKLLRLSQALGALSDLDALCREAVAQGAAQLGFERLRLYLLNPQKAQLIGTYSIDREGALCDERAFAQPLAQATWHEAVDSAPERVQVWAQTPLHDRDEPLGTGWRIAAALHNGIDTLGYLLADNPLSQCPPRPQEQALLSLYSHFLAQRIALLQTKAALQRLQALQQTSERLAAIGTWELDLEKQQPYWSEQVYHLHGVPVGQQPDLESAINFYPPEARPRIAAVIQRAQQEGIGWDMEVPFVNAKGQRLWVRVVGMAQRDADGVIRRLYGFFQDLTVQRQAQQQALDLAMEREKVRLLRDFLRDVSHDFRTPFTVQNNALYLINHYIQKLGEQLKAIERYSAGRLPLQAQATLNACHELLNQIVHQSEILKSGTRRAVKLLDQLLDMARAENLSALERTPCDLNALLAQIVESYVPLMADKALQLVFKPAQALPQIAVNADLFSRAIHNLLDNAMQYTPSGGTVCLRTAQDDQGILIEIEDNGVGIPAEDLPHIFKRFYRVDKARASQSGGSGLGLAIVKQVIEAHGGTVSAQSQVGSGALFRLRLPLRAQASANIGSASSESESR</sequence>
<dbReference type="InterPro" id="IPR000014">
    <property type="entry name" value="PAS"/>
</dbReference>
<dbReference type="GO" id="GO:0000155">
    <property type="term" value="F:phosphorelay sensor kinase activity"/>
    <property type="evidence" value="ECO:0007669"/>
    <property type="project" value="InterPro"/>
</dbReference>
<evidence type="ECO:0000313" key="10">
    <source>
        <dbReference type="Proteomes" id="UP000229681"/>
    </source>
</evidence>
<dbReference type="AlphaFoldDB" id="A0A2M8PG53"/>
<dbReference type="Gene3D" id="3.30.450.40">
    <property type="match status" value="1"/>
</dbReference>
<name>A0A2M8PG53_9CHLR</name>
<dbReference type="InterPro" id="IPR035965">
    <property type="entry name" value="PAS-like_dom_sf"/>
</dbReference>
<dbReference type="SMART" id="SM00387">
    <property type="entry name" value="HATPase_c"/>
    <property type="match status" value="1"/>
</dbReference>
<dbReference type="PROSITE" id="PS50113">
    <property type="entry name" value="PAC"/>
    <property type="match status" value="1"/>
</dbReference>
<keyword evidence="6" id="KW-0902">Two-component regulatory system</keyword>
<dbReference type="Gene3D" id="1.10.287.130">
    <property type="match status" value="1"/>
</dbReference>
<dbReference type="SMART" id="SM00065">
    <property type="entry name" value="GAF"/>
    <property type="match status" value="1"/>
</dbReference>
<dbReference type="InterPro" id="IPR004358">
    <property type="entry name" value="Sig_transdc_His_kin-like_C"/>
</dbReference>
<evidence type="ECO:0000256" key="2">
    <source>
        <dbReference type="ARBA" id="ARBA00012438"/>
    </source>
</evidence>
<feature type="domain" description="Histidine kinase" evidence="7">
    <location>
        <begin position="352"/>
        <end position="598"/>
    </location>
</feature>
<dbReference type="PROSITE" id="PS50109">
    <property type="entry name" value="HIS_KIN"/>
    <property type="match status" value="1"/>
</dbReference>
<dbReference type="CDD" id="cd00130">
    <property type="entry name" value="PAS"/>
    <property type="match status" value="1"/>
</dbReference>
<evidence type="ECO:0000256" key="5">
    <source>
        <dbReference type="ARBA" id="ARBA00022777"/>
    </source>
</evidence>
<dbReference type="EC" id="2.7.13.3" evidence="2"/>
<dbReference type="FunFam" id="3.30.565.10:FF:000006">
    <property type="entry name" value="Sensor histidine kinase WalK"/>
    <property type="match status" value="1"/>
</dbReference>
<keyword evidence="5" id="KW-0418">Kinase</keyword>
<evidence type="ECO:0000259" key="8">
    <source>
        <dbReference type="PROSITE" id="PS50113"/>
    </source>
</evidence>
<keyword evidence="3" id="KW-0597">Phosphoprotein</keyword>
<protein>
    <recommendedName>
        <fullName evidence="2">histidine kinase</fullName>
        <ecNumber evidence="2">2.7.13.3</ecNumber>
    </recommendedName>
</protein>
<dbReference type="Gene3D" id="3.30.450.20">
    <property type="entry name" value="PAS domain"/>
    <property type="match status" value="1"/>
</dbReference>
<evidence type="ECO:0000256" key="4">
    <source>
        <dbReference type="ARBA" id="ARBA00022679"/>
    </source>
</evidence>
<dbReference type="SUPFAM" id="SSF55874">
    <property type="entry name" value="ATPase domain of HSP90 chaperone/DNA topoisomerase II/histidine kinase"/>
    <property type="match status" value="1"/>
</dbReference>
<dbReference type="InterPro" id="IPR000700">
    <property type="entry name" value="PAS-assoc_C"/>
</dbReference>
<evidence type="ECO:0000259" key="7">
    <source>
        <dbReference type="PROSITE" id="PS50109"/>
    </source>
</evidence>
<dbReference type="PANTHER" id="PTHR43711">
    <property type="entry name" value="TWO-COMPONENT HISTIDINE KINASE"/>
    <property type="match status" value="1"/>
</dbReference>
<organism evidence="9 10">
    <name type="scientific">Candidatus Thermofonsia Clade 1 bacterium</name>
    <dbReference type="NCBI Taxonomy" id="2364210"/>
    <lineage>
        <taxon>Bacteria</taxon>
        <taxon>Bacillati</taxon>
        <taxon>Chloroflexota</taxon>
        <taxon>Candidatus Thermofontia</taxon>
        <taxon>Candidatus Thermofonsia Clade 1</taxon>
    </lineage>
</organism>
<dbReference type="Proteomes" id="UP000229681">
    <property type="component" value="Unassembled WGS sequence"/>
</dbReference>
<dbReference type="SUPFAM" id="SSF55781">
    <property type="entry name" value="GAF domain-like"/>
    <property type="match status" value="1"/>
</dbReference>
<dbReference type="SUPFAM" id="SSF55785">
    <property type="entry name" value="PYP-like sensor domain (PAS domain)"/>
    <property type="match status" value="1"/>
</dbReference>
<dbReference type="Pfam" id="PF02518">
    <property type="entry name" value="HATPase_c"/>
    <property type="match status" value="1"/>
</dbReference>
<feature type="domain" description="PAC" evidence="8">
    <location>
        <begin position="283"/>
        <end position="335"/>
    </location>
</feature>
<proteinExistence type="predicted"/>
<comment type="catalytic activity">
    <reaction evidence="1">
        <text>ATP + protein L-histidine = ADP + protein N-phospho-L-histidine.</text>
        <dbReference type="EC" id="2.7.13.3"/>
    </reaction>
</comment>
<keyword evidence="4" id="KW-0808">Transferase</keyword>
<dbReference type="EMBL" id="PGTM01000048">
    <property type="protein sequence ID" value="PJF36514.1"/>
    <property type="molecule type" value="Genomic_DNA"/>
</dbReference>
<evidence type="ECO:0000313" key="9">
    <source>
        <dbReference type="EMBL" id="PJF36514.1"/>
    </source>
</evidence>
<dbReference type="InterPro" id="IPR005467">
    <property type="entry name" value="His_kinase_dom"/>
</dbReference>
<comment type="caution">
    <text evidence="9">The sequence shown here is derived from an EMBL/GenBank/DDBJ whole genome shotgun (WGS) entry which is preliminary data.</text>
</comment>
<evidence type="ECO:0000256" key="6">
    <source>
        <dbReference type="ARBA" id="ARBA00023012"/>
    </source>
</evidence>
<dbReference type="PANTHER" id="PTHR43711:SF1">
    <property type="entry name" value="HISTIDINE KINASE 1"/>
    <property type="match status" value="1"/>
</dbReference>
<dbReference type="InterPro" id="IPR036890">
    <property type="entry name" value="HATPase_C_sf"/>
</dbReference>
<dbReference type="InterPro" id="IPR050736">
    <property type="entry name" value="Sensor_HK_Regulatory"/>
</dbReference>
<dbReference type="Gene3D" id="3.30.565.10">
    <property type="entry name" value="Histidine kinase-like ATPase, C-terminal domain"/>
    <property type="match status" value="1"/>
</dbReference>
<evidence type="ECO:0000256" key="3">
    <source>
        <dbReference type="ARBA" id="ARBA00022553"/>
    </source>
</evidence>
<dbReference type="InterPro" id="IPR003661">
    <property type="entry name" value="HisK_dim/P_dom"/>
</dbReference>
<accession>A0A2M8PG53</accession>
<dbReference type="Pfam" id="PF08447">
    <property type="entry name" value="PAS_3"/>
    <property type="match status" value="1"/>
</dbReference>
<reference evidence="9 10" key="1">
    <citation type="submission" date="2017-11" db="EMBL/GenBank/DDBJ databases">
        <title>Evolution of Phototrophy in the Chloroflexi Phylum Driven by Horizontal Gene Transfer.</title>
        <authorList>
            <person name="Ward L.M."/>
            <person name="Hemp J."/>
            <person name="Shih P.M."/>
            <person name="Mcglynn S.E."/>
            <person name="Fischer W."/>
        </authorList>
    </citation>
    <scope>NUCLEOTIDE SEQUENCE [LARGE SCALE GENOMIC DNA]</scope>
    <source>
        <strain evidence="9">JP3_13</strain>
    </source>
</reference>
<dbReference type="InterPro" id="IPR036097">
    <property type="entry name" value="HisK_dim/P_sf"/>
</dbReference>
<evidence type="ECO:0000256" key="1">
    <source>
        <dbReference type="ARBA" id="ARBA00000085"/>
    </source>
</evidence>